<dbReference type="SUPFAM" id="SSF52833">
    <property type="entry name" value="Thioredoxin-like"/>
    <property type="match status" value="1"/>
</dbReference>
<dbReference type="PANTHER" id="PTHR43640">
    <property type="entry name" value="OS07G0260300 PROTEIN"/>
    <property type="match status" value="1"/>
</dbReference>
<evidence type="ECO:0000259" key="2">
    <source>
        <dbReference type="PROSITE" id="PS51352"/>
    </source>
</evidence>
<gene>
    <name evidence="3" type="ORF">FYK55_08190</name>
</gene>
<dbReference type="EMBL" id="VWOX01000004">
    <property type="protein sequence ID" value="KAA5544320.1"/>
    <property type="molecule type" value="Genomic_DNA"/>
</dbReference>
<evidence type="ECO:0000256" key="1">
    <source>
        <dbReference type="SAM" id="SignalP"/>
    </source>
</evidence>
<accession>A0A5M6DD38</accession>
<dbReference type="CDD" id="cd02969">
    <property type="entry name" value="PRX_like1"/>
    <property type="match status" value="1"/>
</dbReference>
<comment type="caution">
    <text evidence="3">The sequence shown here is derived from an EMBL/GenBank/DDBJ whole genome shotgun (WGS) entry which is preliminary data.</text>
</comment>
<dbReference type="PROSITE" id="PS51257">
    <property type="entry name" value="PROKAR_LIPOPROTEIN"/>
    <property type="match status" value="1"/>
</dbReference>
<dbReference type="AlphaFoldDB" id="A0A5M6DD38"/>
<feature type="domain" description="Thioredoxin" evidence="2">
    <location>
        <begin position="30"/>
        <end position="181"/>
    </location>
</feature>
<evidence type="ECO:0000313" key="4">
    <source>
        <dbReference type="Proteomes" id="UP000324479"/>
    </source>
</evidence>
<evidence type="ECO:0000313" key="3">
    <source>
        <dbReference type="EMBL" id="KAA5544320.1"/>
    </source>
</evidence>
<keyword evidence="1" id="KW-0732">Signal</keyword>
<dbReference type="PANTHER" id="PTHR43640:SF1">
    <property type="entry name" value="THIOREDOXIN-DEPENDENT PEROXIREDOXIN"/>
    <property type="match status" value="1"/>
</dbReference>
<dbReference type="RefSeq" id="WP_150075926.1">
    <property type="nucleotide sequence ID" value="NZ_VWOX01000004.1"/>
</dbReference>
<sequence length="208" mass="22955">MPRPILPLLLAFLACWTALPSHAGKYNSVLDIGDPAPAWKELPGTDGQVHSLASLSDAKAVVVVFTCNSCPYALDAEDRLIALTKEYADRGVAVVAINVNTVEEDRMPAMKERAEEKQFPYPYLWDESQQIAKQYGAKFTPQFFVLGRDRQVVYMGSLDDSPGGDAVTKTYVADAIESVLSGDELAVTETVPIGCTIRFERERRKRGR</sequence>
<dbReference type="GO" id="GO:0016209">
    <property type="term" value="F:antioxidant activity"/>
    <property type="evidence" value="ECO:0007669"/>
    <property type="project" value="InterPro"/>
</dbReference>
<feature type="chain" id="PRO_5024366766" evidence="1">
    <location>
        <begin position="24"/>
        <end position="208"/>
    </location>
</feature>
<keyword evidence="4" id="KW-1185">Reference proteome</keyword>
<dbReference type="Pfam" id="PF00578">
    <property type="entry name" value="AhpC-TSA"/>
    <property type="match status" value="1"/>
</dbReference>
<dbReference type="InterPro" id="IPR013766">
    <property type="entry name" value="Thioredoxin_domain"/>
</dbReference>
<dbReference type="InterPro" id="IPR036249">
    <property type="entry name" value="Thioredoxin-like_sf"/>
</dbReference>
<dbReference type="GO" id="GO:0016491">
    <property type="term" value="F:oxidoreductase activity"/>
    <property type="evidence" value="ECO:0007669"/>
    <property type="project" value="InterPro"/>
</dbReference>
<dbReference type="Gene3D" id="3.40.30.10">
    <property type="entry name" value="Glutaredoxin"/>
    <property type="match status" value="1"/>
</dbReference>
<dbReference type="PROSITE" id="PS51352">
    <property type="entry name" value="THIOREDOXIN_2"/>
    <property type="match status" value="1"/>
</dbReference>
<dbReference type="InterPro" id="IPR047262">
    <property type="entry name" value="PRX-like1"/>
</dbReference>
<dbReference type="InterPro" id="IPR000866">
    <property type="entry name" value="AhpC/TSA"/>
</dbReference>
<reference evidence="3 4" key="1">
    <citation type="submission" date="2019-08" db="EMBL/GenBank/DDBJ databases">
        <authorList>
            <person name="Dhanesh K."/>
            <person name="Kumar G."/>
            <person name="Sasikala C."/>
            <person name="Venkata Ramana C."/>
        </authorList>
    </citation>
    <scope>NUCLEOTIDE SEQUENCE [LARGE SCALE GENOMIC DNA]</scope>
    <source>
        <strain evidence="3 4">JC645</strain>
    </source>
</reference>
<proteinExistence type="predicted"/>
<dbReference type="Proteomes" id="UP000324479">
    <property type="component" value="Unassembled WGS sequence"/>
</dbReference>
<feature type="signal peptide" evidence="1">
    <location>
        <begin position="1"/>
        <end position="23"/>
    </location>
</feature>
<protein>
    <submittedName>
        <fullName evidence="3">Thioredoxin family protein</fullName>
    </submittedName>
</protein>
<organism evidence="3 4">
    <name type="scientific">Roseiconus nitratireducens</name>
    <dbReference type="NCBI Taxonomy" id="2605748"/>
    <lineage>
        <taxon>Bacteria</taxon>
        <taxon>Pseudomonadati</taxon>
        <taxon>Planctomycetota</taxon>
        <taxon>Planctomycetia</taxon>
        <taxon>Pirellulales</taxon>
        <taxon>Pirellulaceae</taxon>
        <taxon>Roseiconus</taxon>
    </lineage>
</organism>
<name>A0A5M6DD38_9BACT</name>